<name>A0A4R9J8J6_9LEPT</name>
<keyword evidence="3" id="KW-1185">Reference proteome</keyword>
<reference evidence="2" key="1">
    <citation type="journal article" date="2019" name="PLoS Negl. Trop. Dis.">
        <title>Revisiting the worldwide diversity of Leptospira species in the environment.</title>
        <authorList>
            <person name="Vincent A.T."/>
            <person name="Schiettekatte O."/>
            <person name="Bourhy P."/>
            <person name="Veyrier F.J."/>
            <person name="Picardeau M."/>
        </authorList>
    </citation>
    <scope>NUCLEOTIDE SEQUENCE [LARGE SCALE GENOMIC DNA]</scope>
    <source>
        <strain evidence="2">201800265</strain>
    </source>
</reference>
<feature type="region of interest" description="Disordered" evidence="1">
    <location>
        <begin position="93"/>
        <end position="152"/>
    </location>
</feature>
<protein>
    <submittedName>
        <fullName evidence="2">Uncharacterized protein</fullName>
    </submittedName>
</protein>
<comment type="caution">
    <text evidence="2">The sequence shown here is derived from an EMBL/GenBank/DDBJ whole genome shotgun (WGS) entry which is preliminary data.</text>
</comment>
<dbReference type="PANTHER" id="PTHR12239">
    <property type="entry name" value="PROTEIN CBG20215-RELATED"/>
    <property type="match status" value="1"/>
</dbReference>
<dbReference type="Proteomes" id="UP000297871">
    <property type="component" value="Unassembled WGS sequence"/>
</dbReference>
<proteinExistence type="predicted"/>
<dbReference type="NCBIfam" id="NF047433">
    <property type="entry name" value="Lepto_7_Nterm"/>
    <property type="match status" value="1"/>
</dbReference>
<dbReference type="AlphaFoldDB" id="A0A4R9J8J6"/>
<dbReference type="InterPro" id="IPR052293">
    <property type="entry name" value="SRRP"/>
</dbReference>
<gene>
    <name evidence="2" type="ORF">EHQ52_09470</name>
</gene>
<evidence type="ECO:0000313" key="2">
    <source>
        <dbReference type="EMBL" id="TGL34715.1"/>
    </source>
</evidence>
<sequence>MKRIFVLSLLALIPINIFSETQYVYMKDGRILQGEVLHQNSDKIKFKNAEGKEVEILKNSVERIVFKKPDIEAKREQETKLKAEREAKLKRKREAKLKAEQETKSKAEQKAKLKAEQEAKLKAEQEAKLKTEQEEKLKTEQETKLKAEQEAKLKAEEEAKQKEIEEENKQIVVEEKPKTETKPQPTAETHKLEILAGIGRSKYESQVPNFHRGVEGYATILGGRGGFFNYPPARKDSDAKTINLRYTWNRFVGEIGGSHMNSLESTTSVGYIVYPDLSSNVVSQGAFTAQAPFNTISYKQINAQISYTAYKDSLFEIRPILGYHKIWQTGKDNSTYDVSPKDPNNSSSVDWAIRYGTSFSDYLSGPSVGLAIESKWKEKWETRFELQRQFLHGNSIYTRDQIALILGGAYENRAALNNEWKVDGLNISGKLIYHWKDSVFFWGGFQYSKLSYKMQNLGGDLDLSGDPVSAYVTSILIQSLTQGLAGNSIAKAIFVGAGYSLDFSKKETQ</sequence>
<dbReference type="OrthoDB" id="314926at2"/>
<accession>A0A4R9J8J6</accession>
<feature type="compositionally biased region" description="Basic and acidic residues" evidence="1">
    <location>
        <begin position="96"/>
        <end position="152"/>
    </location>
</feature>
<dbReference type="EMBL" id="RQFY01000004">
    <property type="protein sequence ID" value="TGL34715.1"/>
    <property type="molecule type" value="Genomic_DNA"/>
</dbReference>
<evidence type="ECO:0000313" key="3">
    <source>
        <dbReference type="Proteomes" id="UP000297871"/>
    </source>
</evidence>
<evidence type="ECO:0000256" key="1">
    <source>
        <dbReference type="SAM" id="MobiDB-lite"/>
    </source>
</evidence>
<dbReference type="PANTHER" id="PTHR12239:SF41">
    <property type="entry name" value="MEMBRANE ASSOCIATED PROTEIN, PUTATIVE-RELATED"/>
    <property type="match status" value="1"/>
</dbReference>
<organism evidence="2 3">
    <name type="scientific">Leptospira koniambonensis</name>
    <dbReference type="NCBI Taxonomy" id="2484950"/>
    <lineage>
        <taxon>Bacteria</taxon>
        <taxon>Pseudomonadati</taxon>
        <taxon>Spirochaetota</taxon>
        <taxon>Spirochaetia</taxon>
        <taxon>Leptospirales</taxon>
        <taxon>Leptospiraceae</taxon>
        <taxon>Leptospira</taxon>
    </lineage>
</organism>